<dbReference type="Gene3D" id="3.40.50.300">
    <property type="entry name" value="P-loop containing nucleotide triphosphate hydrolases"/>
    <property type="match status" value="2"/>
</dbReference>
<evidence type="ECO:0000256" key="4">
    <source>
        <dbReference type="ARBA" id="ARBA00022475"/>
    </source>
</evidence>
<keyword evidence="7" id="KW-1278">Translocase</keyword>
<evidence type="ECO:0000256" key="3">
    <source>
        <dbReference type="ARBA" id="ARBA00022448"/>
    </source>
</evidence>
<dbReference type="InterPro" id="IPR015856">
    <property type="entry name" value="ABC_transpr_CbiO/EcfA_su"/>
</dbReference>
<dbReference type="InterPro" id="IPR017871">
    <property type="entry name" value="ABC_transporter-like_CS"/>
</dbReference>
<comment type="similarity">
    <text evidence="2">Belongs to the ABC transporter superfamily.</text>
</comment>
<dbReference type="PROSITE" id="PS50893">
    <property type="entry name" value="ABC_TRANSPORTER_2"/>
    <property type="match status" value="2"/>
</dbReference>
<dbReference type="RefSeq" id="WP_002563235.1">
    <property type="nucleotide sequence ID" value="NZ_FNSH01000001.1"/>
</dbReference>
<feature type="region of interest" description="Disordered" evidence="9">
    <location>
        <begin position="292"/>
        <end position="324"/>
    </location>
</feature>
<feature type="domain" description="ABC transporter" evidence="10">
    <location>
        <begin position="16"/>
        <end position="253"/>
    </location>
</feature>
<evidence type="ECO:0000256" key="8">
    <source>
        <dbReference type="ARBA" id="ARBA00023136"/>
    </source>
</evidence>
<dbReference type="SUPFAM" id="SSF52540">
    <property type="entry name" value="P-loop containing nucleoside triphosphate hydrolases"/>
    <property type="match status" value="2"/>
</dbReference>
<dbReference type="SMART" id="SM00382">
    <property type="entry name" value="AAA"/>
    <property type="match status" value="2"/>
</dbReference>
<dbReference type="InterPro" id="IPR003593">
    <property type="entry name" value="AAA+_ATPase"/>
</dbReference>
<dbReference type="AlphaFoldDB" id="A0AB38A630"/>
<dbReference type="PANTHER" id="PTHR43553:SF24">
    <property type="entry name" value="ENERGY-COUPLING FACTOR TRANSPORTER ATP-BINDING PROTEIN ECFA1"/>
    <property type="match status" value="1"/>
</dbReference>
<dbReference type="PROSITE" id="PS00211">
    <property type="entry name" value="ABC_TRANSPORTER_1"/>
    <property type="match status" value="1"/>
</dbReference>
<evidence type="ECO:0000256" key="1">
    <source>
        <dbReference type="ARBA" id="ARBA00004236"/>
    </source>
</evidence>
<dbReference type="InterPro" id="IPR027417">
    <property type="entry name" value="P-loop_NTPase"/>
</dbReference>
<evidence type="ECO:0000259" key="10">
    <source>
        <dbReference type="PROSITE" id="PS50893"/>
    </source>
</evidence>
<keyword evidence="8" id="KW-0472">Membrane</keyword>
<keyword evidence="3" id="KW-0813">Transport</keyword>
<dbReference type="InterPro" id="IPR003439">
    <property type="entry name" value="ABC_transporter-like_ATP-bd"/>
</dbReference>
<dbReference type="GO" id="GO:0043190">
    <property type="term" value="C:ATP-binding cassette (ABC) transporter complex"/>
    <property type="evidence" value="ECO:0007669"/>
    <property type="project" value="TreeGrafter"/>
</dbReference>
<evidence type="ECO:0000256" key="6">
    <source>
        <dbReference type="ARBA" id="ARBA00022840"/>
    </source>
</evidence>
<dbReference type="GO" id="GO:0005524">
    <property type="term" value="F:ATP binding"/>
    <property type="evidence" value="ECO:0007669"/>
    <property type="project" value="UniProtKB-KW"/>
</dbReference>
<dbReference type="NCBIfam" id="NF010167">
    <property type="entry name" value="PRK13648.1"/>
    <property type="match status" value="2"/>
</dbReference>
<dbReference type="GO" id="GO:0042626">
    <property type="term" value="F:ATPase-coupled transmembrane transporter activity"/>
    <property type="evidence" value="ECO:0007669"/>
    <property type="project" value="TreeGrafter"/>
</dbReference>
<evidence type="ECO:0000256" key="5">
    <source>
        <dbReference type="ARBA" id="ARBA00022741"/>
    </source>
</evidence>
<sequence>MSNAHSSYTLSNKPIAHLSEVSLRYKNQTALDAINLSINPGERICVLGANGSGKSSLASVLCGLLAPDEGSVTLIDQAVCTKGSTNFAAYRKARRWLGLVFQNPDDQIVTSIVEDDIAFGPENLGVDPQEITQRVTRELHRVALDAYAKANPSHLSGGQKQRVAIAGALAMEPKLLVLDEPGALLDVRGRRGIMHVMNALSAQGTTIVHVTHFMEEALKASRVLVLSKGKIVLDGTPQVVFSQVDQLAQLELEEPFIAQLSAKLVQEGVPVSWTCDEKNLCQQLALQLQSVSTTDRSRSGASNTPTASGAPTASGTPVTPTTSDVPAVQARKLSYSYAKSSSHSDSVALNEVSFTIPQGAYTSIIGQTGSGKSTLARLICGLEHPDSGELFVGPLNLTNKRDRHKLHGQVGYVMQHPERQLFAQTVLEDVAYGPKNLGFSTQEANKKARQALQEVGLLHKQDASPFELSGGQARLCVIAGILAMQPKILLLDEPTAGLDPAGRETLHRLLVHINQRGTTVVQITHSMEDAATSDRLIVLDQSRILMCATPREIYQPHNRACLRAAGLDLPYPLIFANALEAEVPHLSLGQPLTMNELIQTLIHLLSPAIPDTASAAVHTRAVRNPWPFA</sequence>
<dbReference type="Pfam" id="PF00005">
    <property type="entry name" value="ABC_tran"/>
    <property type="match status" value="2"/>
</dbReference>
<protein>
    <submittedName>
        <fullName evidence="11">Energy-coupling factor transport system ATP-binding protein</fullName>
    </submittedName>
</protein>
<evidence type="ECO:0000256" key="9">
    <source>
        <dbReference type="SAM" id="MobiDB-lite"/>
    </source>
</evidence>
<evidence type="ECO:0000313" key="11">
    <source>
        <dbReference type="EMBL" id="SEB58482.1"/>
    </source>
</evidence>
<comment type="subcellular location">
    <subcellularLocation>
        <location evidence="1">Cell membrane</location>
    </subcellularLocation>
</comment>
<name>A0AB38A630_9ACTN</name>
<keyword evidence="6 11" id="KW-0067">ATP-binding</keyword>
<dbReference type="InterPro" id="IPR050095">
    <property type="entry name" value="ECF_ABC_transporter_ATP-bd"/>
</dbReference>
<dbReference type="EMBL" id="FNSH01000001">
    <property type="protein sequence ID" value="SEB58482.1"/>
    <property type="molecule type" value="Genomic_DNA"/>
</dbReference>
<proteinExistence type="inferred from homology"/>
<organism evidence="11 12">
    <name type="scientific">Atopobium minutum</name>
    <dbReference type="NCBI Taxonomy" id="1381"/>
    <lineage>
        <taxon>Bacteria</taxon>
        <taxon>Bacillati</taxon>
        <taxon>Actinomycetota</taxon>
        <taxon>Coriobacteriia</taxon>
        <taxon>Coriobacteriales</taxon>
        <taxon>Atopobiaceae</taxon>
        <taxon>Atopobium</taxon>
    </lineage>
</organism>
<gene>
    <name evidence="11" type="ORF">SAMN04489746_0666</name>
</gene>
<comment type="caution">
    <text evidence="11">The sequence shown here is derived from an EMBL/GenBank/DDBJ whole genome shotgun (WGS) entry which is preliminary data.</text>
</comment>
<dbReference type="CDD" id="cd03225">
    <property type="entry name" value="ABC_cobalt_CbiO_domain1"/>
    <property type="match status" value="2"/>
</dbReference>
<keyword evidence="5" id="KW-0547">Nucleotide-binding</keyword>
<dbReference type="Proteomes" id="UP000183687">
    <property type="component" value="Unassembled WGS sequence"/>
</dbReference>
<dbReference type="FunFam" id="3.40.50.300:FF:000224">
    <property type="entry name" value="Energy-coupling factor transporter ATP-binding protein EcfA"/>
    <property type="match status" value="2"/>
</dbReference>
<keyword evidence="4" id="KW-1003">Cell membrane</keyword>
<dbReference type="GO" id="GO:0016887">
    <property type="term" value="F:ATP hydrolysis activity"/>
    <property type="evidence" value="ECO:0007669"/>
    <property type="project" value="InterPro"/>
</dbReference>
<dbReference type="PANTHER" id="PTHR43553">
    <property type="entry name" value="HEAVY METAL TRANSPORTER"/>
    <property type="match status" value="1"/>
</dbReference>
<reference evidence="11 12" key="1">
    <citation type="submission" date="2016-10" db="EMBL/GenBank/DDBJ databases">
        <authorList>
            <person name="Varghese N."/>
            <person name="Submissions S."/>
        </authorList>
    </citation>
    <scope>NUCLEOTIDE SEQUENCE [LARGE SCALE GENOMIC DNA]</scope>
    <source>
        <strain evidence="11 12">DSM 20586</strain>
    </source>
</reference>
<evidence type="ECO:0000256" key="7">
    <source>
        <dbReference type="ARBA" id="ARBA00022967"/>
    </source>
</evidence>
<feature type="domain" description="ABC transporter" evidence="10">
    <location>
        <begin position="328"/>
        <end position="566"/>
    </location>
</feature>
<evidence type="ECO:0000256" key="2">
    <source>
        <dbReference type="ARBA" id="ARBA00005417"/>
    </source>
</evidence>
<accession>A0AB38A630</accession>
<evidence type="ECO:0000313" key="12">
    <source>
        <dbReference type="Proteomes" id="UP000183687"/>
    </source>
</evidence>